<reference evidence="2 3" key="2">
    <citation type="journal article" date="2008" name="Int. J. Syst. Evol. Microbiol.">
        <title>Methanocella paludicola gen. nov., sp. nov., a methane-producing archaeon, the first isolate of the lineage 'Rice Cluster I', and proposal of the new archaeal order Methanocellales ord. nov.</title>
        <authorList>
            <person name="Sakai S."/>
            <person name="Imachi H."/>
            <person name="Hanada S."/>
            <person name="Ohashi A."/>
            <person name="Harada H."/>
            <person name="Kamagata Y."/>
        </authorList>
    </citation>
    <scope>NUCLEOTIDE SEQUENCE [LARGE SCALE GENOMIC DNA]</scope>
    <source>
        <strain evidence="3">DSM 17711 / JCM 13418 / NBRC 101707 / SANAE</strain>
    </source>
</reference>
<feature type="domain" description="PD-(D/E)XK endonuclease-like" evidence="1">
    <location>
        <begin position="4"/>
        <end position="251"/>
    </location>
</feature>
<keyword evidence="3" id="KW-1185">Reference proteome</keyword>
<dbReference type="OrthoDB" id="203178at2157"/>
<proteinExistence type="predicted"/>
<dbReference type="STRING" id="304371.MCP_2273"/>
<evidence type="ECO:0000313" key="2">
    <source>
        <dbReference type="EMBL" id="BAI62345.1"/>
    </source>
</evidence>
<reference evidence="2 3" key="1">
    <citation type="journal article" date="2007" name="Appl. Environ. Microbiol.">
        <title>Isolation of key methanogens for global methane emission from rice paddy fields: a novel isolate affiliated with the clone cluster rice cluster I.</title>
        <authorList>
            <person name="Sakai S."/>
            <person name="Imachi H."/>
            <person name="Sekiguchi Y."/>
            <person name="Ohashi A."/>
            <person name="Harada H."/>
            <person name="Kamagata Y."/>
        </authorList>
    </citation>
    <scope>NUCLEOTIDE SEQUENCE [LARGE SCALE GENOMIC DNA]</scope>
    <source>
        <strain evidence="3">DSM 17711 / JCM 13418 / NBRC 101707 / SANAE</strain>
    </source>
</reference>
<dbReference type="Gene3D" id="3.90.320.10">
    <property type="match status" value="1"/>
</dbReference>
<dbReference type="InterPro" id="IPR011335">
    <property type="entry name" value="Restrct_endonuc-II-like"/>
</dbReference>
<evidence type="ECO:0000313" key="3">
    <source>
        <dbReference type="Proteomes" id="UP000001882"/>
    </source>
</evidence>
<dbReference type="eggNOG" id="arCOG00787">
    <property type="taxonomic scope" value="Archaea"/>
</dbReference>
<dbReference type="InParanoid" id="D1Z0X3"/>
<dbReference type="Proteomes" id="UP000001882">
    <property type="component" value="Chromosome"/>
</dbReference>
<dbReference type="KEGG" id="mpd:MCP_2273"/>
<dbReference type="EMBL" id="AP011532">
    <property type="protein sequence ID" value="BAI62345.1"/>
    <property type="molecule type" value="Genomic_DNA"/>
</dbReference>
<dbReference type="RefSeq" id="WP_012901019.1">
    <property type="nucleotide sequence ID" value="NC_013665.1"/>
</dbReference>
<dbReference type="InterPro" id="IPR038726">
    <property type="entry name" value="PDDEXK_AddAB-type"/>
</dbReference>
<gene>
    <name evidence="2" type="ordered locus">MCP_2273</name>
</gene>
<accession>D1Z0X3</accession>
<evidence type="ECO:0000259" key="1">
    <source>
        <dbReference type="Pfam" id="PF12705"/>
    </source>
</evidence>
<reference evidence="3" key="3">
    <citation type="journal article" date="2011" name="PLoS ONE">
        <title>Genome sequence of a mesophilic hydrogenotrophic methanogen Methanocella paludicola, the first cultivated representative of the order Methanocellales.</title>
        <authorList>
            <person name="Sakai S."/>
            <person name="Takaki Y."/>
            <person name="Shimamura S."/>
            <person name="Sekine M."/>
            <person name="Tajima T."/>
            <person name="Kosugi H."/>
            <person name="Ichikawa N."/>
            <person name="Tasumi E."/>
            <person name="Hiraki A.T."/>
            <person name="Shimizu A."/>
            <person name="Kato Y."/>
            <person name="Nishiko R."/>
            <person name="Mori K."/>
            <person name="Fujita N."/>
            <person name="Imachi H."/>
            <person name="Takai K."/>
        </authorList>
    </citation>
    <scope>NUCLEOTIDE SEQUENCE [LARGE SCALE GENOMIC DNA]</scope>
    <source>
        <strain evidence="3">DSM 17711 / JCM 13418 / NBRC 101707 / SANAE</strain>
    </source>
</reference>
<organism evidence="2 3">
    <name type="scientific">Methanocella paludicola (strain DSM 17711 / JCM 13418 / NBRC 101707 / SANAE)</name>
    <dbReference type="NCBI Taxonomy" id="304371"/>
    <lineage>
        <taxon>Archaea</taxon>
        <taxon>Methanobacteriati</taxon>
        <taxon>Methanobacteriota</taxon>
        <taxon>Stenosarchaea group</taxon>
        <taxon>Methanomicrobia</taxon>
        <taxon>Methanocellales</taxon>
        <taxon>Methanocellaceae</taxon>
        <taxon>Methanocella</taxon>
    </lineage>
</organism>
<dbReference type="SUPFAM" id="SSF52980">
    <property type="entry name" value="Restriction endonuclease-like"/>
    <property type="match status" value="1"/>
</dbReference>
<name>D1Z0X3_METPS</name>
<dbReference type="Pfam" id="PF12705">
    <property type="entry name" value="PDDEXK_1"/>
    <property type="match status" value="1"/>
</dbReference>
<protein>
    <recommendedName>
        <fullName evidence="1">PD-(D/E)XK endonuclease-like domain-containing protein</fullName>
    </recommendedName>
</protein>
<sequence length="404" mass="47202">MPTYSHSRLSAYENCPLKYRFAYVDRVKLERMPESIEAFMGKRVHETLEKLYSDRMLSKEDTMDELLDFYDGVWGKNWSDDVQIVRKDLTVENYHETGRRCVADYYRRYAPFDQGRTLKLEAPVYINIDGYRLMGYIDRLDLTGDGRYEIHDYKTSRSLPEQQYFDGDRQLALYQIGVRNMWKDAEKVDLVWHYLVYDREMRSCRSPECLERLKASVVGVIQQIEAAEKEYDFPASESGLCNWCEYRSLCPTCKHEAAVGNLPANEFLDDDGVKLVNYYAKLYEEKKEYNERMDARLELLREAIIDYAKREGVEVIRGSDRKLKVKIETKAKFPGKGDDEREALELLLKSAGAWDNLSTLDTFALARALKNDTLDPALISNLRKFITTEESCRITLSYLKGDDE</sequence>
<dbReference type="GeneID" id="8682088"/>
<dbReference type="InterPro" id="IPR011604">
    <property type="entry name" value="PDDEXK-like_dom_sf"/>
</dbReference>
<dbReference type="AlphaFoldDB" id="D1Z0X3"/>